<comment type="caution">
    <text evidence="1">The sequence shown here is derived from an EMBL/GenBank/DDBJ whole genome shotgun (WGS) entry which is preliminary data.</text>
</comment>
<evidence type="ECO:0000313" key="2">
    <source>
        <dbReference type="Proteomes" id="UP000249518"/>
    </source>
</evidence>
<dbReference type="RefSeq" id="WP_146740326.1">
    <property type="nucleotide sequence ID" value="NZ_QLSV01000006.1"/>
</dbReference>
<name>A0A328WUQ4_9FLAO</name>
<dbReference type="EMBL" id="QLSV01000006">
    <property type="protein sequence ID" value="RAR48177.1"/>
    <property type="molecule type" value="Genomic_DNA"/>
</dbReference>
<gene>
    <name evidence="1" type="ORF">B0I10_106180</name>
</gene>
<evidence type="ECO:0000313" key="1">
    <source>
        <dbReference type="EMBL" id="RAR48177.1"/>
    </source>
</evidence>
<organism evidence="1 2">
    <name type="scientific">Flavobacterium lacus</name>
    <dbReference type="NCBI Taxonomy" id="1353778"/>
    <lineage>
        <taxon>Bacteria</taxon>
        <taxon>Pseudomonadati</taxon>
        <taxon>Bacteroidota</taxon>
        <taxon>Flavobacteriia</taxon>
        <taxon>Flavobacteriales</taxon>
        <taxon>Flavobacteriaceae</taxon>
        <taxon>Flavobacterium</taxon>
    </lineage>
</organism>
<reference evidence="1 2" key="1">
    <citation type="submission" date="2018-06" db="EMBL/GenBank/DDBJ databases">
        <title>Genomic Encyclopedia of Type Strains, Phase III (KMG-III): the genomes of soil and plant-associated and newly described type strains.</title>
        <authorList>
            <person name="Whitman W."/>
        </authorList>
    </citation>
    <scope>NUCLEOTIDE SEQUENCE [LARGE SCALE GENOMIC DNA]</scope>
    <source>
        <strain evidence="1 2">CGMCC 1.12504</strain>
    </source>
</reference>
<accession>A0A328WUQ4</accession>
<keyword evidence="2" id="KW-1185">Reference proteome</keyword>
<dbReference type="OrthoDB" id="978006at2"/>
<proteinExistence type="predicted"/>
<protein>
    <submittedName>
        <fullName evidence="1">Uncharacterized protein</fullName>
    </submittedName>
</protein>
<dbReference type="AlphaFoldDB" id="A0A328WUQ4"/>
<dbReference type="Proteomes" id="UP000249518">
    <property type="component" value="Unassembled WGS sequence"/>
</dbReference>
<sequence>MKSNSMLFSGITLLLFNYSFYAQQVGIRELNRVTDLISRDKISTIKNAEGSQFYNENYFLVNSANFDNPFLARYNAYLDKIEIKDQGYIKPSKDIIIASSDGKENYVYVDYLAEDSEQLTGYLNTLVDKSKFNIYKREKIILEPEVKPVNSYDQYRAPRFKKMDLEFYYQINNELIVLFPKKKKDFEKIFIGKEEKIKIYLKENKTSFSDEDDLIRLSTFLNTLL</sequence>